<evidence type="ECO:0000256" key="11">
    <source>
        <dbReference type="ARBA" id="ARBA00022723"/>
    </source>
</evidence>
<evidence type="ECO:0000313" key="24">
    <source>
        <dbReference type="EMBL" id="MDY8109826.1"/>
    </source>
</evidence>
<evidence type="ECO:0000256" key="22">
    <source>
        <dbReference type="SAM" id="Phobius"/>
    </source>
</evidence>
<comment type="subcellular location">
    <subcellularLocation>
        <location evidence="1 21">Cell inner membrane</location>
    </subcellularLocation>
</comment>
<name>A0ABU5I3N7_9HYPH</name>
<comment type="subunit">
    <text evidence="4">Component of the cbb3-type cytochrome c oxidase at least composed of FixN, FixO, FixQ and FixP.</text>
</comment>
<keyword evidence="14 21" id="KW-0249">Electron transport</keyword>
<keyword evidence="9 21" id="KW-0679">Respiratory chain</keyword>
<dbReference type="Pfam" id="PF14715">
    <property type="entry name" value="FixP_N"/>
    <property type="match status" value="1"/>
</dbReference>
<dbReference type="Pfam" id="PF13442">
    <property type="entry name" value="Cytochrome_CBB3"/>
    <property type="match status" value="2"/>
</dbReference>
<dbReference type="PROSITE" id="PS51007">
    <property type="entry name" value="CYTC"/>
    <property type="match status" value="2"/>
</dbReference>
<evidence type="ECO:0000313" key="25">
    <source>
        <dbReference type="Proteomes" id="UP001294412"/>
    </source>
</evidence>
<dbReference type="Proteomes" id="UP001294412">
    <property type="component" value="Unassembled WGS sequence"/>
</dbReference>
<gene>
    <name evidence="24" type="primary">ccoP</name>
    <name evidence="24" type="ORF">U0C82_11820</name>
</gene>
<keyword evidence="5 21" id="KW-0813">Transport</keyword>
<feature type="domain" description="Cytochrome c" evidence="23">
    <location>
        <begin position="110"/>
        <end position="200"/>
    </location>
</feature>
<protein>
    <recommendedName>
        <fullName evidence="21">Cbb3-type cytochrome c oxidase subunit</fullName>
    </recommendedName>
</protein>
<dbReference type="PIRSF" id="PIRSF000006">
    <property type="entry name" value="Cbb3-Cox_fixP"/>
    <property type="match status" value="1"/>
</dbReference>
<comment type="function">
    <text evidence="20">C-type cytochrome. Part of the cbb3-type cytochrome c oxidase complex. FixP subunit is required for transferring electrons from donor cytochrome c via its heme groups to FixO subunit. From there, electrons are shuttled to the catalytic binuclear center of FixN subunit where oxygen reduction takes place. The complex also functions as a proton pump.</text>
</comment>
<dbReference type="InterPro" id="IPR050597">
    <property type="entry name" value="Cytochrome_c_Oxidase_Subunit"/>
</dbReference>
<evidence type="ECO:0000256" key="3">
    <source>
        <dbReference type="ARBA" id="ARBA00006113"/>
    </source>
</evidence>
<evidence type="ECO:0000256" key="16">
    <source>
        <dbReference type="ARBA" id="ARBA00023002"/>
    </source>
</evidence>
<dbReference type="RefSeq" id="WP_322187314.1">
    <property type="nucleotide sequence ID" value="NZ_JAXLPB010000003.1"/>
</dbReference>
<evidence type="ECO:0000256" key="7">
    <source>
        <dbReference type="ARBA" id="ARBA00022519"/>
    </source>
</evidence>
<keyword evidence="15 22" id="KW-1133">Transmembrane helix</keyword>
<dbReference type="Gene3D" id="1.10.760.10">
    <property type="entry name" value="Cytochrome c-like domain"/>
    <property type="match status" value="2"/>
</dbReference>
<keyword evidence="13 21" id="KW-0375">Hydrogen ion transport</keyword>
<evidence type="ECO:0000256" key="6">
    <source>
        <dbReference type="ARBA" id="ARBA00022475"/>
    </source>
</evidence>
<keyword evidence="6 21" id="KW-1003">Cell membrane</keyword>
<keyword evidence="19 21" id="KW-0472">Membrane</keyword>
<keyword evidence="10 22" id="KW-0812">Transmembrane</keyword>
<dbReference type="SUPFAM" id="SSF46626">
    <property type="entry name" value="Cytochrome c"/>
    <property type="match status" value="2"/>
</dbReference>
<evidence type="ECO:0000256" key="10">
    <source>
        <dbReference type="ARBA" id="ARBA00022692"/>
    </source>
</evidence>
<dbReference type="InterPro" id="IPR032858">
    <property type="entry name" value="CcoP_N"/>
</dbReference>
<comment type="similarity">
    <text evidence="3 21">Belongs to the CcoP / FixP family.</text>
</comment>
<sequence length="298" mass="31929">MADKDKPVDEVTGVEMTGHEWDGITELNNPLPRWWLTLFYACIAFAAVYTLLYPAWPLVNSATAGLLGWSSRTTYEGRATEAEMRKEGILERIAERSPEEIAADPELRIHAIAAGRAAFKVNCVQCHGSGAAGGGGYPNLNDDDWIWGGSLDAIYTTILHGIRYGADEDSRISEMPAFGRDEILARDEIVAIAHHVRALSGQEADAALATRGETLFADNCAACHGETGGGGPELGAPALDDAIWLYGGSLQAIRAQIQAPQHGVMPGWVDRLGETSVKQLAVYVHSLGGGETETAEAR</sequence>
<dbReference type="PRINTS" id="PR00605">
    <property type="entry name" value="CYTCHROMECIC"/>
</dbReference>
<dbReference type="InterPro" id="IPR036909">
    <property type="entry name" value="Cyt_c-like_dom_sf"/>
</dbReference>
<comment type="caution">
    <text evidence="24">The sequence shown here is derived from an EMBL/GenBank/DDBJ whole genome shotgun (WGS) entry which is preliminary data.</text>
</comment>
<proteinExistence type="inferred from homology"/>
<evidence type="ECO:0000256" key="4">
    <source>
        <dbReference type="ARBA" id="ARBA00011203"/>
    </source>
</evidence>
<dbReference type="InterPro" id="IPR008168">
    <property type="entry name" value="Cyt_C_IC"/>
</dbReference>
<reference evidence="24 25" key="1">
    <citation type="submission" date="2023-12" db="EMBL/GenBank/DDBJ databases">
        <title>Description of Novel Strain Fulvimarina sp. 2208YS6-2-32 isolated from Uroteuthis (Photololigo) edulis.</title>
        <authorList>
            <person name="Park J.-S."/>
        </authorList>
    </citation>
    <scope>NUCLEOTIDE SEQUENCE [LARGE SCALE GENOMIC DNA]</scope>
    <source>
        <strain evidence="24 25">2208YS6-2-32</strain>
    </source>
</reference>
<keyword evidence="25" id="KW-1185">Reference proteome</keyword>
<comment type="cofactor">
    <cofactor evidence="21">
        <name>heme c</name>
        <dbReference type="ChEBI" id="CHEBI:61717"/>
    </cofactor>
    <text evidence="21">Binds 2 heme C groups per subunit.</text>
</comment>
<organism evidence="24 25">
    <name type="scientific">Fulvimarina uroteuthidis</name>
    <dbReference type="NCBI Taxonomy" id="3098149"/>
    <lineage>
        <taxon>Bacteria</taxon>
        <taxon>Pseudomonadati</taxon>
        <taxon>Pseudomonadota</taxon>
        <taxon>Alphaproteobacteria</taxon>
        <taxon>Hyphomicrobiales</taxon>
        <taxon>Aurantimonadaceae</taxon>
        <taxon>Fulvimarina</taxon>
    </lineage>
</organism>
<keyword evidence="12" id="KW-0677">Repeat</keyword>
<evidence type="ECO:0000256" key="8">
    <source>
        <dbReference type="ARBA" id="ARBA00022617"/>
    </source>
</evidence>
<evidence type="ECO:0000256" key="20">
    <source>
        <dbReference type="ARBA" id="ARBA00025525"/>
    </source>
</evidence>
<evidence type="ECO:0000256" key="2">
    <source>
        <dbReference type="ARBA" id="ARBA00004673"/>
    </source>
</evidence>
<evidence type="ECO:0000256" key="15">
    <source>
        <dbReference type="ARBA" id="ARBA00022989"/>
    </source>
</evidence>
<feature type="transmembrane region" description="Helical" evidence="22">
    <location>
        <begin position="34"/>
        <end position="52"/>
    </location>
</feature>
<evidence type="ECO:0000256" key="21">
    <source>
        <dbReference type="PIRNR" id="PIRNR000006"/>
    </source>
</evidence>
<dbReference type="InterPro" id="IPR038414">
    <property type="entry name" value="CcoP_N_sf"/>
</dbReference>
<evidence type="ECO:0000256" key="18">
    <source>
        <dbReference type="ARBA" id="ARBA00023065"/>
    </source>
</evidence>
<dbReference type="InterPro" id="IPR009056">
    <property type="entry name" value="Cyt_c-like_dom"/>
</dbReference>
<feature type="domain" description="Cytochrome c" evidence="23">
    <location>
        <begin position="207"/>
        <end position="288"/>
    </location>
</feature>
<evidence type="ECO:0000256" key="17">
    <source>
        <dbReference type="ARBA" id="ARBA00023004"/>
    </source>
</evidence>
<evidence type="ECO:0000259" key="23">
    <source>
        <dbReference type="PROSITE" id="PS51007"/>
    </source>
</evidence>
<keyword evidence="8 21" id="KW-0349">Heme</keyword>
<accession>A0ABU5I3N7</accession>
<dbReference type="InterPro" id="IPR004678">
    <property type="entry name" value="Cyt_c_oxidase_cbb3_su3"/>
</dbReference>
<keyword evidence="16 21" id="KW-0560">Oxidoreductase</keyword>
<keyword evidence="17 21" id="KW-0408">Iron</keyword>
<dbReference type="Gene3D" id="6.10.280.130">
    <property type="match status" value="1"/>
</dbReference>
<evidence type="ECO:0000256" key="1">
    <source>
        <dbReference type="ARBA" id="ARBA00004533"/>
    </source>
</evidence>
<evidence type="ECO:0000256" key="9">
    <source>
        <dbReference type="ARBA" id="ARBA00022660"/>
    </source>
</evidence>
<evidence type="ECO:0000256" key="12">
    <source>
        <dbReference type="ARBA" id="ARBA00022737"/>
    </source>
</evidence>
<evidence type="ECO:0000256" key="13">
    <source>
        <dbReference type="ARBA" id="ARBA00022781"/>
    </source>
</evidence>
<comment type="pathway">
    <text evidence="2 21">Energy metabolism; oxidative phosphorylation.</text>
</comment>
<evidence type="ECO:0000256" key="5">
    <source>
        <dbReference type="ARBA" id="ARBA00022448"/>
    </source>
</evidence>
<dbReference type="NCBIfam" id="TIGR00782">
    <property type="entry name" value="ccoP"/>
    <property type="match status" value="1"/>
</dbReference>
<keyword evidence="7 21" id="KW-0997">Cell inner membrane</keyword>
<dbReference type="PANTHER" id="PTHR33751">
    <property type="entry name" value="CBB3-TYPE CYTOCHROME C OXIDASE SUBUNIT FIXP"/>
    <property type="match status" value="1"/>
</dbReference>
<dbReference type="EMBL" id="JAXLPB010000003">
    <property type="protein sequence ID" value="MDY8109826.1"/>
    <property type="molecule type" value="Genomic_DNA"/>
</dbReference>
<evidence type="ECO:0000256" key="19">
    <source>
        <dbReference type="ARBA" id="ARBA00023136"/>
    </source>
</evidence>
<dbReference type="PANTHER" id="PTHR33751:SF1">
    <property type="entry name" value="CBB3-TYPE CYTOCHROME C OXIDASE SUBUNIT FIXP"/>
    <property type="match status" value="1"/>
</dbReference>
<keyword evidence="18 21" id="KW-0406">Ion transport</keyword>
<keyword evidence="11 21" id="KW-0479">Metal-binding</keyword>
<evidence type="ECO:0000256" key="14">
    <source>
        <dbReference type="ARBA" id="ARBA00022982"/>
    </source>
</evidence>